<dbReference type="Gene3D" id="2.60.40.10">
    <property type="entry name" value="Immunoglobulins"/>
    <property type="match status" value="1"/>
</dbReference>
<dbReference type="InterPro" id="IPR013783">
    <property type="entry name" value="Ig-like_fold"/>
</dbReference>
<dbReference type="AlphaFoldDB" id="A0A1D8P8B7"/>
<reference evidence="2 3" key="1">
    <citation type="submission" date="2016-10" db="EMBL/GenBank/DDBJ databases">
        <title>Lutibacter sp. LPB0138, isolated from marine gastropod.</title>
        <authorList>
            <person name="Kim E."/>
            <person name="Yi H."/>
        </authorList>
    </citation>
    <scope>NUCLEOTIDE SEQUENCE [LARGE SCALE GENOMIC DNA]</scope>
    <source>
        <strain evidence="2 3">LPB0138</strain>
    </source>
</reference>
<evidence type="ECO:0000259" key="1">
    <source>
        <dbReference type="Pfam" id="PF17116"/>
    </source>
</evidence>
<dbReference type="Proteomes" id="UP000176050">
    <property type="component" value="Chromosome"/>
</dbReference>
<dbReference type="EMBL" id="CP017478">
    <property type="protein sequence ID" value="AOW20819.1"/>
    <property type="molecule type" value="Genomic_DNA"/>
</dbReference>
<keyword evidence="3" id="KW-1185">Reference proteome</keyword>
<dbReference type="OrthoDB" id="1522602at2"/>
<dbReference type="KEGG" id="lul:LPB138_09075"/>
<dbReference type="InterPro" id="IPR014756">
    <property type="entry name" value="Ig_E-set"/>
</dbReference>
<dbReference type="Pfam" id="PF17116">
    <property type="entry name" value="T9SS_plug_1st"/>
    <property type="match status" value="1"/>
</dbReference>
<feature type="domain" description="Type 9 secretion system plug protein N-terminal" evidence="1">
    <location>
        <begin position="30"/>
        <end position="151"/>
    </location>
</feature>
<dbReference type="InterPro" id="IPR031345">
    <property type="entry name" value="T9SS_Plug_N"/>
</dbReference>
<protein>
    <recommendedName>
        <fullName evidence="1">Type 9 secretion system plug protein N-terminal domain-containing protein</fullName>
    </recommendedName>
</protein>
<accession>A0A1D8P8B7</accession>
<gene>
    <name evidence="2" type="ORF">LPB138_09075</name>
</gene>
<proteinExistence type="predicted"/>
<dbReference type="STRING" id="1850246.LPB138_09075"/>
<evidence type="ECO:0000313" key="3">
    <source>
        <dbReference type="Proteomes" id="UP000176050"/>
    </source>
</evidence>
<sequence length="415" mass="48961">MKKLSFLILILTFNLTFSQQTEDIIEPDYIKTIILRPNSSNNYAPIIKLGEAFTLSFDDLEANQKDFTYKIEHFNFDWEPSVINDREFIDGYDEDRIRNYEDSFNTLQYYTHYSIQFPNRNTKIKKSGNYKISILNELDEIIFTRRFIVYEPKVDVGVSVHRSRNISTINKQQSVQFIINHPNLLINNPKEEIKTVVMQNNDWNTAITDLKPQFYRGTQLLYKYTDKTNFWAGNEFHNFDSKLVLNSTVNIARVESGPELYHTILYTNEERIDKPYTLYPDINGNFVIRNSNGDEPNIDSDYTWVYFTLESLENIGTKKVYVNGSFNNWKNNSSNQMKYNSKTGLYEAELLLKQGFYNYQYVTIDDNNELRNYEIDGSFYQTENDYSVLVYYRKFGSRYDEVIGFGSGNSEKIQN</sequence>
<dbReference type="SUPFAM" id="SSF81296">
    <property type="entry name" value="E set domains"/>
    <property type="match status" value="1"/>
</dbReference>
<organism evidence="2 3">
    <name type="scientific">Urechidicola croceus</name>
    <dbReference type="NCBI Taxonomy" id="1850246"/>
    <lineage>
        <taxon>Bacteria</taxon>
        <taxon>Pseudomonadati</taxon>
        <taxon>Bacteroidota</taxon>
        <taxon>Flavobacteriia</taxon>
        <taxon>Flavobacteriales</taxon>
        <taxon>Flavobacteriaceae</taxon>
        <taxon>Urechidicola</taxon>
    </lineage>
</organism>
<name>A0A1D8P8B7_9FLAO</name>
<dbReference type="RefSeq" id="WP_070236983.1">
    <property type="nucleotide sequence ID" value="NZ_CP017478.1"/>
</dbReference>
<evidence type="ECO:0000313" key="2">
    <source>
        <dbReference type="EMBL" id="AOW20819.1"/>
    </source>
</evidence>